<dbReference type="AlphaFoldDB" id="A0A2P2LKW8"/>
<sequence length="58" mass="6441">MGTREHLIILYSFLYSFVKAMTTKQLSKTIILNSARCVILVVASARAGVYTGCNFLLL</sequence>
<evidence type="ECO:0000313" key="1">
    <source>
        <dbReference type="EMBL" id="MBX18615.1"/>
    </source>
</evidence>
<proteinExistence type="predicted"/>
<accession>A0A2P2LKW8</accession>
<organism evidence="1">
    <name type="scientific">Rhizophora mucronata</name>
    <name type="common">Asiatic mangrove</name>
    <dbReference type="NCBI Taxonomy" id="61149"/>
    <lineage>
        <taxon>Eukaryota</taxon>
        <taxon>Viridiplantae</taxon>
        <taxon>Streptophyta</taxon>
        <taxon>Embryophyta</taxon>
        <taxon>Tracheophyta</taxon>
        <taxon>Spermatophyta</taxon>
        <taxon>Magnoliopsida</taxon>
        <taxon>eudicotyledons</taxon>
        <taxon>Gunneridae</taxon>
        <taxon>Pentapetalae</taxon>
        <taxon>rosids</taxon>
        <taxon>fabids</taxon>
        <taxon>Malpighiales</taxon>
        <taxon>Rhizophoraceae</taxon>
        <taxon>Rhizophora</taxon>
    </lineage>
</organism>
<dbReference type="EMBL" id="GGEC01038131">
    <property type="protein sequence ID" value="MBX18615.1"/>
    <property type="molecule type" value="Transcribed_RNA"/>
</dbReference>
<name>A0A2P2LKW8_RHIMU</name>
<protein>
    <submittedName>
        <fullName evidence="1">Uncharacterized protein</fullName>
    </submittedName>
</protein>
<reference evidence="1" key="1">
    <citation type="submission" date="2018-02" db="EMBL/GenBank/DDBJ databases">
        <title>Rhizophora mucronata_Transcriptome.</title>
        <authorList>
            <person name="Meera S.P."/>
            <person name="Sreeshan A."/>
            <person name="Augustine A."/>
        </authorList>
    </citation>
    <scope>NUCLEOTIDE SEQUENCE</scope>
    <source>
        <tissue evidence="1">Leaf</tissue>
    </source>
</reference>